<protein>
    <submittedName>
        <fullName evidence="2">NAD(P)/FAD-dependent oxidoreductase</fullName>
    </submittedName>
</protein>
<dbReference type="AlphaFoldDB" id="A0A4Q2UU35"/>
<gene>
    <name evidence="2" type="ORF">EQG79_03920</name>
</gene>
<accession>A0A4Q2UU35</accession>
<proteinExistence type="predicted"/>
<dbReference type="PANTHER" id="PTHR42685">
    <property type="entry name" value="GERANYLGERANYL DIPHOSPHATE REDUCTASE"/>
    <property type="match status" value="1"/>
</dbReference>
<comment type="caution">
    <text evidence="2">The sequence shown here is derived from an EMBL/GenBank/DDBJ whole genome shotgun (WGS) entry which is preliminary data.</text>
</comment>
<dbReference type="InterPro" id="IPR036188">
    <property type="entry name" value="FAD/NAD-bd_sf"/>
</dbReference>
<keyword evidence="3" id="KW-1185">Reference proteome</keyword>
<dbReference type="SUPFAM" id="SSF51905">
    <property type="entry name" value="FAD/NAD(P)-binding domain"/>
    <property type="match status" value="1"/>
</dbReference>
<dbReference type="EMBL" id="SBLB01000001">
    <property type="protein sequence ID" value="RYC71300.1"/>
    <property type="molecule type" value="Genomic_DNA"/>
</dbReference>
<evidence type="ECO:0000313" key="2">
    <source>
        <dbReference type="EMBL" id="RYC71300.1"/>
    </source>
</evidence>
<dbReference type="PANTHER" id="PTHR42685:SF19">
    <property type="entry name" value="POSSIBLE OXIDOREDUCTASE"/>
    <property type="match status" value="1"/>
</dbReference>
<reference evidence="2 3" key="1">
    <citation type="submission" date="2019-01" db="EMBL/GenBank/DDBJ databases">
        <title>Spirosoma flava sp. nov., a propanil-degrading bacterium isolated from herbicide-contaminated soil.</title>
        <authorList>
            <person name="Zhang L."/>
            <person name="Jiang J.-D."/>
        </authorList>
    </citation>
    <scope>NUCLEOTIDE SEQUENCE [LARGE SCALE GENOMIC DNA]</scope>
    <source>
        <strain evidence="2 3">TY50</strain>
    </source>
</reference>
<dbReference type="GO" id="GO:0071949">
    <property type="term" value="F:FAD binding"/>
    <property type="evidence" value="ECO:0007669"/>
    <property type="project" value="InterPro"/>
</dbReference>
<organism evidence="2 3">
    <name type="scientific">Spirosoma sordidisoli</name>
    <dbReference type="NCBI Taxonomy" id="2502893"/>
    <lineage>
        <taxon>Bacteria</taxon>
        <taxon>Pseudomonadati</taxon>
        <taxon>Bacteroidota</taxon>
        <taxon>Cytophagia</taxon>
        <taxon>Cytophagales</taxon>
        <taxon>Cytophagaceae</taxon>
        <taxon>Spirosoma</taxon>
    </lineage>
</organism>
<feature type="domain" description="FAD-binding" evidence="1">
    <location>
        <begin position="39"/>
        <end position="348"/>
    </location>
</feature>
<name>A0A4Q2UU35_9BACT</name>
<evidence type="ECO:0000313" key="3">
    <source>
        <dbReference type="Proteomes" id="UP000290407"/>
    </source>
</evidence>
<dbReference type="Proteomes" id="UP000290407">
    <property type="component" value="Unassembled WGS sequence"/>
</dbReference>
<dbReference type="PRINTS" id="PR00420">
    <property type="entry name" value="RNGMNOXGNASE"/>
</dbReference>
<sequence>MLLLPVGYQFAEGCRHGANVKRFSQNQMSALFVMLSMQDVIVIGGGLAGLVSALELARAGHTVTLIERKTYPFHRVCGEYVSNEVRAYVESLGIDLAGLGAADIRRFEISSPSGRLLSSPLDLGGFGISRYTLDYELFLRAQAAGVTFLLGQSVEDVSFQDDVFTVTLSHGQTLSGRLVIGAFGKRSRLDKTLDRPFMHQPSPYVGVKYHVRIDLPTDVIALHNFSDGYCGMSAIENDAYCVCYLTTRANLRRYGNIPAMERAVLHQNPHLKAVFDRATFLYAKPEVINEISFAPKLAVDHHLLMAGDSAGLITPLCGNGMAMAIHGAKLVSELSDAYLRGQLSRPALEHQYQQAWSAQFARRLWVGRTVQKLFGRPWLTEAGIRAFGAFKPALRTVMRQTHGQVIA</sequence>
<dbReference type="InterPro" id="IPR002938">
    <property type="entry name" value="FAD-bd"/>
</dbReference>
<dbReference type="Pfam" id="PF01494">
    <property type="entry name" value="FAD_binding_3"/>
    <property type="match status" value="1"/>
</dbReference>
<dbReference type="InterPro" id="IPR050407">
    <property type="entry name" value="Geranylgeranyl_reductase"/>
</dbReference>
<dbReference type="Gene3D" id="3.50.50.60">
    <property type="entry name" value="FAD/NAD(P)-binding domain"/>
    <property type="match status" value="1"/>
</dbReference>
<evidence type="ECO:0000259" key="1">
    <source>
        <dbReference type="Pfam" id="PF01494"/>
    </source>
</evidence>